<evidence type="ECO:0000313" key="2">
    <source>
        <dbReference type="Proteomes" id="UP001647509"/>
    </source>
</evidence>
<organism evidence="1 2">
    <name type="scientific">Pseudotamlana agarivorans</name>
    <dbReference type="NCBI Taxonomy" id="481183"/>
    <lineage>
        <taxon>Bacteria</taxon>
        <taxon>Pseudomonadati</taxon>
        <taxon>Bacteroidota</taxon>
        <taxon>Flavobacteriia</taxon>
        <taxon>Flavobacteriales</taxon>
        <taxon>Flavobacteriaceae</taxon>
        <taxon>Pseudotamlana</taxon>
    </lineage>
</organism>
<protein>
    <submittedName>
        <fullName evidence="1">Uncharacterized protein</fullName>
    </submittedName>
</protein>
<keyword evidence="2" id="KW-1185">Reference proteome</keyword>
<proteinExistence type="predicted"/>
<dbReference type="EMBL" id="JAHKPD010000013">
    <property type="protein sequence ID" value="MBU2950907.1"/>
    <property type="molecule type" value="Genomic_DNA"/>
</dbReference>
<accession>A0ACC5U9A1</accession>
<comment type="caution">
    <text evidence="1">The sequence shown here is derived from an EMBL/GenBank/DDBJ whole genome shotgun (WGS) entry which is preliminary data.</text>
</comment>
<evidence type="ECO:0000313" key="1">
    <source>
        <dbReference type="EMBL" id="MBU2950907.1"/>
    </source>
</evidence>
<reference evidence="1" key="1">
    <citation type="submission" date="2021-05" db="EMBL/GenBank/DDBJ databases">
        <title>Draft genomes of bacteria isolated from model marine particles.</title>
        <authorList>
            <person name="Datta M.S."/>
            <person name="Schwartzman J.A."/>
            <person name="Enke T.N."/>
            <person name="Saavedra J."/>
            <person name="Cermak N."/>
            <person name="Cordero O.X."/>
        </authorList>
    </citation>
    <scope>NUCLEOTIDE SEQUENCE</scope>
    <source>
        <strain evidence="1">I2M19</strain>
    </source>
</reference>
<sequence>MKIRDLFSITLKIIGLIAFWKAIQTFGVMISGIGVFSSIFSHNNHMNSSFMITIGLAMVLNFLLPLIVAILLLFKTEKILSIIKIKEQENVVLNINKLVLYHMIIIVFGFMTIMHGAGNFIMFNYNTDTKTEYTTNNVSTNNQSKQEKVIVTNSKSKNINYFALIEIILGIILLSKARGIAKKTERSFESKTGIITKETNN</sequence>
<name>A0ACC5U9A1_9FLAO</name>
<dbReference type="Proteomes" id="UP001647509">
    <property type="component" value="Unassembled WGS sequence"/>
</dbReference>
<gene>
    <name evidence="1" type="ORF">KO493_09370</name>
</gene>